<proteinExistence type="predicted"/>
<name>A0A3M7B5B0_HORWE</name>
<dbReference type="Proteomes" id="UP000276864">
    <property type="component" value="Unassembled WGS sequence"/>
</dbReference>
<comment type="caution">
    <text evidence="3">The sequence shown here is derived from an EMBL/GenBank/DDBJ whole genome shotgun (WGS) entry which is preliminary data.</text>
</comment>
<dbReference type="InterPro" id="IPR046670">
    <property type="entry name" value="DUF6540"/>
</dbReference>
<organism evidence="3 5">
    <name type="scientific">Hortaea werneckii</name>
    <name type="common">Black yeast</name>
    <name type="synonym">Cladosporium werneckii</name>
    <dbReference type="NCBI Taxonomy" id="91943"/>
    <lineage>
        <taxon>Eukaryota</taxon>
        <taxon>Fungi</taxon>
        <taxon>Dikarya</taxon>
        <taxon>Ascomycota</taxon>
        <taxon>Pezizomycotina</taxon>
        <taxon>Dothideomycetes</taxon>
        <taxon>Dothideomycetidae</taxon>
        <taxon>Mycosphaerellales</taxon>
        <taxon>Teratosphaeriaceae</taxon>
        <taxon>Hortaea</taxon>
    </lineage>
</organism>
<evidence type="ECO:0000313" key="2">
    <source>
        <dbReference type="EMBL" id="RMY19153.1"/>
    </source>
</evidence>
<evidence type="ECO:0000313" key="5">
    <source>
        <dbReference type="Proteomes" id="UP000276864"/>
    </source>
</evidence>
<protein>
    <submittedName>
        <fullName evidence="3">Uncharacterized protein</fullName>
    </submittedName>
</protein>
<dbReference type="EMBL" id="QWIL01000413">
    <property type="protein sequence ID" value="RMY19153.1"/>
    <property type="molecule type" value="Genomic_DNA"/>
</dbReference>
<gene>
    <name evidence="3" type="ORF">D0866_05092</name>
    <name evidence="2" type="ORF">D0867_04851</name>
</gene>
<dbReference type="OrthoDB" id="2999773at2759"/>
<dbReference type="Proteomes" id="UP000271337">
    <property type="component" value="Unassembled WGS sequence"/>
</dbReference>
<feature type="compositionally biased region" description="Polar residues" evidence="1">
    <location>
        <begin position="100"/>
        <end position="111"/>
    </location>
</feature>
<reference evidence="4 5" key="1">
    <citation type="journal article" date="2018" name="BMC Genomics">
        <title>Genomic evidence for intraspecific hybridization in a clonal and extremely halotolerant yeast.</title>
        <authorList>
            <person name="Gostincar C."/>
            <person name="Stajich J.E."/>
            <person name="Zupancic J."/>
            <person name="Zalar P."/>
            <person name="Gunde-Cimerman N."/>
        </authorList>
    </citation>
    <scope>NUCLEOTIDE SEQUENCE [LARGE SCALE GENOMIC DNA]</scope>
    <source>
        <strain evidence="3 5">EXF-6651</strain>
        <strain evidence="2 4">EXF-6669</strain>
    </source>
</reference>
<evidence type="ECO:0000256" key="1">
    <source>
        <dbReference type="SAM" id="MobiDB-lite"/>
    </source>
</evidence>
<evidence type="ECO:0000313" key="4">
    <source>
        <dbReference type="Proteomes" id="UP000271337"/>
    </source>
</evidence>
<dbReference type="EMBL" id="QWIM01000434">
    <property type="protein sequence ID" value="RMY34690.1"/>
    <property type="molecule type" value="Genomic_DNA"/>
</dbReference>
<sequence length="172" mass="19202">MVDQSELQHFEEGSRQSHRNLHVLVPPSRLFAAHWSLFLPDLNPGDPKEGFSTGTRIHVVGDRLNGFRLEVIRGYDCQKDRSLQGRIFAVGNVPQQYLQPCEASSESVQDSQSKDADEGGGIISEETRTPFETSCSQVEAPGPSLSRVSQQKTAGERPGRRPKPEAKDCQWW</sequence>
<evidence type="ECO:0000313" key="3">
    <source>
        <dbReference type="EMBL" id="RMY34690.1"/>
    </source>
</evidence>
<feature type="compositionally biased region" description="Basic and acidic residues" evidence="1">
    <location>
        <begin position="154"/>
        <end position="172"/>
    </location>
</feature>
<dbReference type="AlphaFoldDB" id="A0A3M7B5B0"/>
<dbReference type="VEuPathDB" id="FungiDB:BTJ68_00781"/>
<accession>A0A3M7B5B0</accession>
<feature type="region of interest" description="Disordered" evidence="1">
    <location>
        <begin position="100"/>
        <end position="172"/>
    </location>
</feature>
<dbReference type="Pfam" id="PF20174">
    <property type="entry name" value="DUF6540"/>
    <property type="match status" value="1"/>
</dbReference>